<dbReference type="InterPro" id="IPR027417">
    <property type="entry name" value="P-loop_NTPase"/>
</dbReference>
<organism evidence="2 3">
    <name type="scientific">Desulfuromonas acetoxidans (strain DSM 684 / 11070)</name>
    <dbReference type="NCBI Taxonomy" id="281689"/>
    <lineage>
        <taxon>Bacteria</taxon>
        <taxon>Pseudomonadati</taxon>
        <taxon>Thermodesulfobacteriota</taxon>
        <taxon>Desulfuromonadia</taxon>
        <taxon>Desulfuromonadales</taxon>
        <taxon>Desulfuromonadaceae</taxon>
        <taxon>Desulfuromonas</taxon>
    </lineage>
</organism>
<dbReference type="SMART" id="SM00763">
    <property type="entry name" value="AAA_PrkA"/>
    <property type="match status" value="1"/>
</dbReference>
<reference evidence="2" key="1">
    <citation type="submission" date="2006-05" db="EMBL/GenBank/DDBJ databases">
        <title>Annotation of the draft genome assembly of Desulfuromonas acetoxidans DSM 684.</title>
        <authorList>
            <consortium name="US DOE Joint Genome Institute (JGI-ORNL)"/>
            <person name="Larimer F."/>
            <person name="Land M."/>
            <person name="Hauser L."/>
        </authorList>
    </citation>
    <scope>NUCLEOTIDE SEQUENCE [LARGE SCALE GENOMIC DNA]</scope>
    <source>
        <strain evidence="2">DSM 684</strain>
    </source>
</reference>
<reference evidence="2" key="2">
    <citation type="submission" date="2006-05" db="EMBL/GenBank/DDBJ databases">
        <title>Sequencing of the draft genome and assembly of Desulfuromonas acetoxidans DSM 684.</title>
        <authorList>
            <consortium name="US DOE Joint Genome Institute (JGI-PGF)"/>
            <person name="Copeland A."/>
            <person name="Lucas S."/>
            <person name="Lapidus A."/>
            <person name="Barry K."/>
            <person name="Detter J.C."/>
            <person name="Glavina del Rio T."/>
            <person name="Hammon N."/>
            <person name="Israni S."/>
            <person name="Dalin E."/>
            <person name="Tice H."/>
            <person name="Bruce D."/>
            <person name="Pitluck S."/>
            <person name="Richardson P."/>
        </authorList>
    </citation>
    <scope>NUCLEOTIDE SEQUENCE [LARGE SCALE GENOMIC DNA]</scope>
    <source>
        <strain evidence="2">DSM 684</strain>
    </source>
</reference>
<dbReference type="AlphaFoldDB" id="Q1JVW8"/>
<evidence type="ECO:0000259" key="1">
    <source>
        <dbReference type="SMART" id="SM00763"/>
    </source>
</evidence>
<dbReference type="Pfam" id="PF06798">
    <property type="entry name" value="PrkA"/>
    <property type="match status" value="1"/>
</dbReference>
<dbReference type="InterPro" id="IPR013153">
    <property type="entry name" value="Prk_AAA"/>
</dbReference>
<dbReference type="InterPro" id="IPR010650">
    <property type="entry name" value="PrkA_C"/>
</dbReference>
<proteinExistence type="predicted"/>
<keyword evidence="2" id="KW-0808">Transferase</keyword>
<dbReference type="GO" id="GO:0004672">
    <property type="term" value="F:protein kinase activity"/>
    <property type="evidence" value="ECO:0007669"/>
    <property type="project" value="TreeGrafter"/>
</dbReference>
<protein>
    <submittedName>
        <fullName evidence="2">Serine protein kinase, PrkA</fullName>
    </submittedName>
</protein>
<keyword evidence="3" id="KW-1185">Reference proteome</keyword>
<sequence length="777" mass="91200">MMDKIDEALKRIILTQEDLDRYEPQSYRDFLHKVSRQPTRILRSIFQVFHDMVSTHILPMEDDSKFDPESIHYVGYDCSPLFVEDSDNPFFADRLFANRLVHLVDALRRGAQQNKIYVFEGPPGSGKSTFLNNLLMKFEQYVNTEQGAMYETVWRLDREVLGHLSDPEASKILEELSRFSNSFSQMYKDVQEENRKSSEGLAPQGFVEVPCPSHDHPILMIPKESRRQVFDDLFKNDQSKWELFTEKEYEWVFRHTPCTICSSLYQALLNVLKDPMEVLKMVYARPYRFNRRLGEGISVFTPGDKPIKQTILTNELLQRRINDLLRDSNQVRYIFSRHAKTNNGIYALMDVKSHNTERMIELHNIVSEGVHKLEDIEENVNSLFLALMNPEDKANIGNIQSFSDRIEYIKVPYVLDLNTEVQIYRNIFGRSIDEHFLPRVLHNFARVIISTRMKQTSDALTEWIDYPSKYNLYCDAHLQLLKMEIYTGNIPKWLTEDDHRRLTAKRRSRIIAESEQEGDKGFSGRDSIRIFNLFFSTYGHRERLINMTVLKEFFTKTHKELGKSIPPGFLDSLQRMYDYTVLQEVKESLYSYNEEGIVRELKNYLFAVNYEAGTDVVCSYTQDTLKVSEEFFKRIELRLLGDETTNEQRQQLRADVQKQYAGTTLTQEVLAAGVPLEKTRLFKDLYQRYVYYLKDRVLDPFLENENFRRAIKDYASESFKTYDKKIRTDVAFLIDNLRRRYSYSQAGAKEMCMYVIDNNLAQTFATKKPSAAPGKNV</sequence>
<feature type="domain" description="PrkA AAA" evidence="1">
    <location>
        <begin position="25"/>
        <end position="460"/>
    </location>
</feature>
<dbReference type="Pfam" id="PF08298">
    <property type="entry name" value="AAA_PrkA"/>
    <property type="match status" value="1"/>
</dbReference>
<evidence type="ECO:0000313" key="2">
    <source>
        <dbReference type="EMBL" id="EAT14398.1"/>
    </source>
</evidence>
<comment type="caution">
    <text evidence="2">The sequence shown here is derived from an EMBL/GenBank/DDBJ whole genome shotgun (WGS) entry which is preliminary data.</text>
</comment>
<dbReference type="SUPFAM" id="SSF52540">
    <property type="entry name" value="P-loop containing nucleoside triphosphate hydrolases"/>
    <property type="match status" value="1"/>
</dbReference>
<dbReference type="Proteomes" id="UP000005695">
    <property type="component" value="Unassembled WGS sequence"/>
</dbReference>
<gene>
    <name evidence="2" type="ORF">Dace_0311</name>
</gene>
<evidence type="ECO:0000313" key="3">
    <source>
        <dbReference type="Proteomes" id="UP000005695"/>
    </source>
</evidence>
<dbReference type="PANTHER" id="PTHR30267:SF2">
    <property type="entry name" value="PROTEIN PRKA"/>
    <property type="match status" value="1"/>
</dbReference>
<dbReference type="PANTHER" id="PTHR30267">
    <property type="entry name" value="PROTEIN KINASE PRKA"/>
    <property type="match status" value="1"/>
</dbReference>
<name>Q1JVW8_DESA6</name>
<dbReference type="EMBL" id="AAEW02000029">
    <property type="protein sequence ID" value="EAT14398.1"/>
    <property type="molecule type" value="Genomic_DNA"/>
</dbReference>
<accession>Q1JVW8</accession>
<keyword evidence="2" id="KW-0418">Kinase</keyword>